<dbReference type="EMBL" id="VSRR010000092">
    <property type="protein sequence ID" value="MPC09901.1"/>
    <property type="molecule type" value="Genomic_DNA"/>
</dbReference>
<sequence length="156" mass="17005">MKRRSPDGRFAGANSVHLSGTEEPAVAPPRTTATTGANTACWSVSCPSPPCIRPKEICVHFTYHCKTRNAYYSVTWGAVIMWSGVTKLAARCGDLGVAGGRSYGSGAVQVWCVRQDSGVAVSKAQLPWVLPLAPRYLRHLKTHHLHPLRRNEDILP</sequence>
<organism evidence="1 2">
    <name type="scientific">Portunus trituberculatus</name>
    <name type="common">Swimming crab</name>
    <name type="synonym">Neptunus trituberculatus</name>
    <dbReference type="NCBI Taxonomy" id="210409"/>
    <lineage>
        <taxon>Eukaryota</taxon>
        <taxon>Metazoa</taxon>
        <taxon>Ecdysozoa</taxon>
        <taxon>Arthropoda</taxon>
        <taxon>Crustacea</taxon>
        <taxon>Multicrustacea</taxon>
        <taxon>Malacostraca</taxon>
        <taxon>Eumalacostraca</taxon>
        <taxon>Eucarida</taxon>
        <taxon>Decapoda</taxon>
        <taxon>Pleocyemata</taxon>
        <taxon>Brachyura</taxon>
        <taxon>Eubrachyura</taxon>
        <taxon>Portunoidea</taxon>
        <taxon>Portunidae</taxon>
        <taxon>Portuninae</taxon>
        <taxon>Portunus</taxon>
    </lineage>
</organism>
<evidence type="ECO:0000313" key="2">
    <source>
        <dbReference type="Proteomes" id="UP000324222"/>
    </source>
</evidence>
<dbReference type="AlphaFoldDB" id="A0A5B7CM94"/>
<keyword evidence="2" id="KW-1185">Reference proteome</keyword>
<accession>A0A5B7CM94</accession>
<gene>
    <name evidence="1" type="ORF">E2C01_002519</name>
</gene>
<comment type="caution">
    <text evidence="1">The sequence shown here is derived from an EMBL/GenBank/DDBJ whole genome shotgun (WGS) entry which is preliminary data.</text>
</comment>
<protein>
    <submittedName>
        <fullName evidence="1">Uncharacterized protein</fullName>
    </submittedName>
</protein>
<name>A0A5B7CM94_PORTR</name>
<reference evidence="1 2" key="1">
    <citation type="submission" date="2019-05" db="EMBL/GenBank/DDBJ databases">
        <title>Another draft genome of Portunus trituberculatus and its Hox gene families provides insights of decapod evolution.</title>
        <authorList>
            <person name="Jeong J.-H."/>
            <person name="Song I."/>
            <person name="Kim S."/>
            <person name="Choi T."/>
            <person name="Kim D."/>
            <person name="Ryu S."/>
            <person name="Kim W."/>
        </authorList>
    </citation>
    <scope>NUCLEOTIDE SEQUENCE [LARGE SCALE GENOMIC DNA]</scope>
    <source>
        <tissue evidence="1">Muscle</tissue>
    </source>
</reference>
<proteinExistence type="predicted"/>
<evidence type="ECO:0000313" key="1">
    <source>
        <dbReference type="EMBL" id="MPC09901.1"/>
    </source>
</evidence>
<dbReference type="Proteomes" id="UP000324222">
    <property type="component" value="Unassembled WGS sequence"/>
</dbReference>